<keyword evidence="5 7" id="KW-1133">Transmembrane helix</keyword>
<feature type="domain" description="ABC transmembrane type-1" evidence="8">
    <location>
        <begin position="97"/>
        <end position="309"/>
    </location>
</feature>
<keyword evidence="10" id="KW-1185">Reference proteome</keyword>
<organism evidence="9 10">
    <name type="scientific">Emergencia timonensis</name>
    <dbReference type="NCBI Taxonomy" id="1776384"/>
    <lineage>
        <taxon>Bacteria</taxon>
        <taxon>Bacillati</taxon>
        <taxon>Bacillota</taxon>
        <taxon>Clostridia</taxon>
        <taxon>Peptostreptococcales</taxon>
        <taxon>Anaerovoracaceae</taxon>
        <taxon>Emergencia</taxon>
    </lineage>
</organism>
<dbReference type="GO" id="GO:0005886">
    <property type="term" value="C:plasma membrane"/>
    <property type="evidence" value="ECO:0007669"/>
    <property type="project" value="UniProtKB-SubCell"/>
</dbReference>
<feature type="transmembrane region" description="Helical" evidence="7">
    <location>
        <begin position="97"/>
        <end position="124"/>
    </location>
</feature>
<feature type="transmembrane region" description="Helical" evidence="7">
    <location>
        <begin position="145"/>
        <end position="166"/>
    </location>
</feature>
<dbReference type="Pfam" id="PF19300">
    <property type="entry name" value="BPD_transp_1_N"/>
    <property type="match status" value="1"/>
</dbReference>
<protein>
    <submittedName>
        <fullName evidence="9">ABC transporter permease</fullName>
    </submittedName>
</protein>
<keyword evidence="6 7" id="KW-0472">Membrane</keyword>
<evidence type="ECO:0000256" key="2">
    <source>
        <dbReference type="ARBA" id="ARBA00022448"/>
    </source>
</evidence>
<comment type="caution">
    <text evidence="9">The sequence shown here is derived from an EMBL/GenBank/DDBJ whole genome shotgun (WGS) entry which is preliminary data.</text>
</comment>
<dbReference type="AlphaFoldDB" id="A0A415DUZ3"/>
<reference evidence="9 10" key="1">
    <citation type="submission" date="2018-08" db="EMBL/GenBank/DDBJ databases">
        <title>A genome reference for cultivated species of the human gut microbiota.</title>
        <authorList>
            <person name="Zou Y."/>
            <person name="Xue W."/>
            <person name="Luo G."/>
        </authorList>
    </citation>
    <scope>NUCLEOTIDE SEQUENCE [LARGE SCALE GENOMIC DNA]</scope>
    <source>
        <strain evidence="9 10">AM07-24</strain>
    </source>
</reference>
<dbReference type="PANTHER" id="PTHR43163">
    <property type="entry name" value="DIPEPTIDE TRANSPORT SYSTEM PERMEASE PROTEIN DPPB-RELATED"/>
    <property type="match status" value="1"/>
</dbReference>
<dbReference type="SUPFAM" id="SSF161098">
    <property type="entry name" value="MetI-like"/>
    <property type="match status" value="1"/>
</dbReference>
<feature type="transmembrane region" description="Helical" evidence="7">
    <location>
        <begin position="186"/>
        <end position="207"/>
    </location>
</feature>
<dbReference type="EMBL" id="QRMS01000007">
    <property type="protein sequence ID" value="RHJ84010.1"/>
    <property type="molecule type" value="Genomic_DNA"/>
</dbReference>
<feature type="transmembrane region" description="Helical" evidence="7">
    <location>
        <begin position="290"/>
        <end position="313"/>
    </location>
</feature>
<evidence type="ECO:0000256" key="3">
    <source>
        <dbReference type="ARBA" id="ARBA00022475"/>
    </source>
</evidence>
<dbReference type="InterPro" id="IPR000515">
    <property type="entry name" value="MetI-like"/>
</dbReference>
<evidence type="ECO:0000256" key="4">
    <source>
        <dbReference type="ARBA" id="ARBA00022692"/>
    </source>
</evidence>
<comment type="similarity">
    <text evidence="7">Belongs to the binding-protein-dependent transport system permease family.</text>
</comment>
<keyword evidence="4 7" id="KW-0812">Transmembrane</keyword>
<dbReference type="InterPro" id="IPR045621">
    <property type="entry name" value="BPD_transp_1_N"/>
</dbReference>
<comment type="subcellular location">
    <subcellularLocation>
        <location evidence="1 7">Cell membrane</location>
        <topology evidence="1 7">Multi-pass membrane protein</topology>
    </subcellularLocation>
</comment>
<feature type="transmembrane region" description="Helical" evidence="7">
    <location>
        <begin position="12"/>
        <end position="31"/>
    </location>
</feature>
<proteinExistence type="inferred from homology"/>
<evidence type="ECO:0000256" key="7">
    <source>
        <dbReference type="RuleBase" id="RU363032"/>
    </source>
</evidence>
<feature type="transmembrane region" description="Helical" evidence="7">
    <location>
        <begin position="246"/>
        <end position="270"/>
    </location>
</feature>
<dbReference type="OrthoDB" id="9789439at2"/>
<gene>
    <name evidence="9" type="ORF">DW099_17565</name>
</gene>
<keyword evidence="3" id="KW-1003">Cell membrane</keyword>
<dbReference type="PROSITE" id="PS50928">
    <property type="entry name" value="ABC_TM1"/>
    <property type="match status" value="1"/>
</dbReference>
<keyword evidence="2 7" id="KW-0813">Transport</keyword>
<evidence type="ECO:0000256" key="1">
    <source>
        <dbReference type="ARBA" id="ARBA00004651"/>
    </source>
</evidence>
<evidence type="ECO:0000313" key="9">
    <source>
        <dbReference type="EMBL" id="RHJ84010.1"/>
    </source>
</evidence>
<dbReference type="STRING" id="1776384.GCA_900086585_00373"/>
<evidence type="ECO:0000256" key="6">
    <source>
        <dbReference type="ARBA" id="ARBA00023136"/>
    </source>
</evidence>
<dbReference type="PANTHER" id="PTHR43163:SF6">
    <property type="entry name" value="DIPEPTIDE TRANSPORT SYSTEM PERMEASE PROTEIN DPPB-RELATED"/>
    <property type="match status" value="1"/>
</dbReference>
<sequence>MKNSSVIRKILYALITILAVIIFNYFLFRVLPGDPISMIMRNPKASEASIEAIRASYGLDLPWYSQFVVYLKGLFTGDFGTSFVYKAPVMEVIGAKILPTVVMLGLAEIVAIIIGIFLGIMAAWKRGSKLDVGTLSFSLITYSMPTFWLGMIMVVIFAVNLRWLPISGMTTAGMVYSSSMEMIADMAAHLILPVITMSILLIGEYALTMRNTLIDVLSEDYITTARAKGFREKYVLRKHAMPNAMLPMVTIIAINLGLVIGGAVQIETIFSWPGIGNLMYEALSARDYPVLQGIFLLVTVCVVLANLITDLIYDRIDPRVRN</sequence>
<dbReference type="CDD" id="cd06261">
    <property type="entry name" value="TM_PBP2"/>
    <property type="match status" value="1"/>
</dbReference>
<evidence type="ECO:0000313" key="10">
    <source>
        <dbReference type="Proteomes" id="UP000284841"/>
    </source>
</evidence>
<accession>A0A415DUZ3</accession>
<evidence type="ECO:0000259" key="8">
    <source>
        <dbReference type="PROSITE" id="PS50928"/>
    </source>
</evidence>
<dbReference type="RefSeq" id="WP_118336538.1">
    <property type="nucleotide sequence ID" value="NZ_AP025567.1"/>
</dbReference>
<evidence type="ECO:0000256" key="5">
    <source>
        <dbReference type="ARBA" id="ARBA00022989"/>
    </source>
</evidence>
<name>A0A415DUZ3_9FIRM</name>
<dbReference type="InterPro" id="IPR035906">
    <property type="entry name" value="MetI-like_sf"/>
</dbReference>
<dbReference type="Pfam" id="PF00528">
    <property type="entry name" value="BPD_transp_1"/>
    <property type="match status" value="1"/>
</dbReference>
<dbReference type="GO" id="GO:0055085">
    <property type="term" value="P:transmembrane transport"/>
    <property type="evidence" value="ECO:0007669"/>
    <property type="project" value="InterPro"/>
</dbReference>
<dbReference type="Gene3D" id="1.10.3720.10">
    <property type="entry name" value="MetI-like"/>
    <property type="match status" value="1"/>
</dbReference>
<dbReference type="Proteomes" id="UP000284841">
    <property type="component" value="Unassembled WGS sequence"/>
</dbReference>